<evidence type="ECO:0000256" key="3">
    <source>
        <dbReference type="ARBA" id="ARBA00022946"/>
    </source>
</evidence>
<reference evidence="9 10" key="1">
    <citation type="submission" date="2018-04" db="EMBL/GenBank/DDBJ databases">
        <authorList>
            <person name="Zhang X."/>
            <person name="Yuan J."/>
            <person name="Li F."/>
            <person name="Xiang J."/>
        </authorList>
    </citation>
    <scope>NUCLEOTIDE SEQUENCE [LARGE SCALE GENOMIC DNA]</scope>
    <source>
        <tissue evidence="9">Muscle</tissue>
    </source>
</reference>
<keyword evidence="5" id="KW-0342">GTP-binding</keyword>
<dbReference type="Proteomes" id="UP000283509">
    <property type="component" value="Unassembled WGS sequence"/>
</dbReference>
<dbReference type="InterPro" id="IPR009000">
    <property type="entry name" value="Transl_B-barrel_sf"/>
</dbReference>
<keyword evidence="3" id="KW-0809">Transit peptide</keyword>
<feature type="compositionally biased region" description="Low complexity" evidence="7">
    <location>
        <begin position="46"/>
        <end position="58"/>
    </location>
</feature>
<dbReference type="InterPro" id="IPR035649">
    <property type="entry name" value="EFG_V"/>
</dbReference>
<dbReference type="PANTHER" id="PTHR43261">
    <property type="entry name" value="TRANSLATION ELONGATION FACTOR G-RELATED"/>
    <property type="match status" value="1"/>
</dbReference>
<evidence type="ECO:0000256" key="6">
    <source>
        <dbReference type="ARBA" id="ARBA00081524"/>
    </source>
</evidence>
<dbReference type="FunFam" id="3.30.230.10:FF:000033">
    <property type="entry name" value="Ribosome-releasing factor 2, mitochondrial"/>
    <property type="match status" value="1"/>
</dbReference>
<dbReference type="InterPro" id="IPR031157">
    <property type="entry name" value="G_TR_CS"/>
</dbReference>
<dbReference type="SMART" id="SM00838">
    <property type="entry name" value="EFG_C"/>
    <property type="match status" value="1"/>
</dbReference>
<dbReference type="SUPFAM" id="SSF54211">
    <property type="entry name" value="Ribosomal protein S5 domain 2-like"/>
    <property type="match status" value="1"/>
</dbReference>
<dbReference type="Gene3D" id="3.30.70.870">
    <property type="entry name" value="Elongation Factor G (Translational Gtpase), domain 3"/>
    <property type="match status" value="1"/>
</dbReference>
<dbReference type="Gene3D" id="2.40.30.10">
    <property type="entry name" value="Translation factors"/>
    <property type="match status" value="1"/>
</dbReference>
<dbReference type="InterPro" id="IPR053905">
    <property type="entry name" value="EF-G-like_DII"/>
</dbReference>
<dbReference type="FunFam" id="3.30.70.870:FF:000005">
    <property type="entry name" value="Ribosome-releasing factor 2, mitochondrial"/>
    <property type="match status" value="1"/>
</dbReference>
<dbReference type="STRING" id="6689.A0A3R7QK99"/>
<feature type="domain" description="Tr-type G" evidence="8">
    <location>
        <begin position="67"/>
        <end position="352"/>
    </location>
</feature>
<dbReference type="InterPro" id="IPR000640">
    <property type="entry name" value="EFG_V-like"/>
</dbReference>
<keyword evidence="4" id="KW-0496">Mitochondrion</keyword>
<comment type="caution">
    <text evidence="9">The sequence shown here is derived from an EMBL/GenBank/DDBJ whole genome shotgun (WGS) entry which is preliminary data.</text>
</comment>
<evidence type="ECO:0000259" key="8">
    <source>
        <dbReference type="PROSITE" id="PS51722"/>
    </source>
</evidence>
<sequence>MMSAVAGDVSRCRMRQLLKQVLRREKNVFSPARVHRCLLHLKCSDKQQSQSQEDQQQVPKKDDQQMEKIRNIGIMAHIDAGKTTTTERMLYYSGLTHSVGEVHDGDTVMDFMEQERARGITINSAAITFPWKKHRLNLVDTPGHIDFTMEVERSLSVLDGAVAIFDASAGVEAQSLTVWRQADRYQVPRLCYLNKMDKPAADLSMCLTSIKDKLYTTPLVLQQPIGQGKGFTGVIDLIHMRRMVWNQNKRGDYGKSYQITNLSQENEKDLWEQAFLARCELTDTLADLDNTLAEYVLEKESIENIPPLLLEEAVRRATINQEAVPLLMGSSYKNTGVQPLMDAIIRYLPSPSERTNDTVSLYAPHLCAMAFKIIHDNQRGGVLTFIRIYSGQLEQGQRLYNINQEQGERVGRIMIAYADDLKEVSSVQAGNIVVVTGLKLTGTGDTLVGSQSIANSVMKKKSKETGERQTPILLGAQVPEPVFFCSVEAPSMSQQKALEEALVRLQREDPSLRVTVDQDTGQTVLSGMGELHLDIIRDRIWKEYKVEAELGPLQVAYRETSQTACTHTLDINKTIGDRKQQIKITLSIEPKRDEKFKSVNLAISKDTQENLCAVRHYHLAAINQGISAGLRSGPILGFPVVDVKVWLHWLEIGRGTSETMVSAAAAQCLHQLLQKSNAQLLEPFMQLEIITEEETTPSVLADISRRRGNVLQVAQRQDMKVIQVECPLAELVGYSTTLRTITSGTGFFSMELSDYRPMSLYDQALAIESITGFAPS</sequence>
<dbReference type="Pfam" id="PF00009">
    <property type="entry name" value="GTP_EFTU"/>
    <property type="match status" value="1"/>
</dbReference>
<dbReference type="OrthoDB" id="198619at2759"/>
<dbReference type="InterPro" id="IPR005517">
    <property type="entry name" value="Transl_elong_EFG/EF2_IV"/>
</dbReference>
<dbReference type="GO" id="GO:0032790">
    <property type="term" value="P:ribosome disassembly"/>
    <property type="evidence" value="ECO:0007669"/>
    <property type="project" value="TreeGrafter"/>
</dbReference>
<dbReference type="CDD" id="cd16262">
    <property type="entry name" value="EFG_III"/>
    <property type="match status" value="1"/>
</dbReference>
<evidence type="ECO:0000256" key="1">
    <source>
        <dbReference type="ARBA" id="ARBA00022741"/>
    </source>
</evidence>
<proteinExistence type="predicted"/>
<dbReference type="InterPro" id="IPR005225">
    <property type="entry name" value="Small_GTP-bd"/>
</dbReference>
<dbReference type="PRINTS" id="PR00315">
    <property type="entry name" value="ELONGATNFCT"/>
</dbReference>
<dbReference type="GO" id="GO:0032543">
    <property type="term" value="P:mitochondrial translation"/>
    <property type="evidence" value="ECO:0007669"/>
    <property type="project" value="TreeGrafter"/>
</dbReference>
<evidence type="ECO:0000256" key="7">
    <source>
        <dbReference type="SAM" id="MobiDB-lite"/>
    </source>
</evidence>
<dbReference type="InterPro" id="IPR000795">
    <property type="entry name" value="T_Tr_GTP-bd_dom"/>
</dbReference>
<dbReference type="CDD" id="cd03713">
    <property type="entry name" value="EFG_mtEFG_C"/>
    <property type="match status" value="1"/>
</dbReference>
<organism evidence="9 10">
    <name type="scientific">Penaeus vannamei</name>
    <name type="common">Whiteleg shrimp</name>
    <name type="synonym">Litopenaeus vannamei</name>
    <dbReference type="NCBI Taxonomy" id="6689"/>
    <lineage>
        <taxon>Eukaryota</taxon>
        <taxon>Metazoa</taxon>
        <taxon>Ecdysozoa</taxon>
        <taxon>Arthropoda</taxon>
        <taxon>Crustacea</taxon>
        <taxon>Multicrustacea</taxon>
        <taxon>Malacostraca</taxon>
        <taxon>Eumalacostraca</taxon>
        <taxon>Eucarida</taxon>
        <taxon>Decapoda</taxon>
        <taxon>Dendrobranchiata</taxon>
        <taxon>Penaeoidea</taxon>
        <taxon>Penaeidae</taxon>
        <taxon>Penaeus</taxon>
    </lineage>
</organism>
<evidence type="ECO:0000313" key="9">
    <source>
        <dbReference type="EMBL" id="ROT81595.1"/>
    </source>
</evidence>
<dbReference type="NCBIfam" id="TIGR00231">
    <property type="entry name" value="small_GTP"/>
    <property type="match status" value="1"/>
</dbReference>
<feature type="region of interest" description="Disordered" evidence="7">
    <location>
        <begin position="45"/>
        <end position="64"/>
    </location>
</feature>
<dbReference type="SUPFAM" id="SSF52540">
    <property type="entry name" value="P-loop containing nucleoside triphosphate hydrolases"/>
    <property type="match status" value="1"/>
</dbReference>
<keyword evidence="1" id="KW-0547">Nucleotide-binding</keyword>
<evidence type="ECO:0000256" key="5">
    <source>
        <dbReference type="ARBA" id="ARBA00023134"/>
    </source>
</evidence>
<keyword evidence="10" id="KW-1185">Reference proteome</keyword>
<dbReference type="EMBL" id="QCYY01000951">
    <property type="protein sequence ID" value="ROT81595.1"/>
    <property type="molecule type" value="Genomic_DNA"/>
</dbReference>
<dbReference type="GO" id="GO:0003924">
    <property type="term" value="F:GTPase activity"/>
    <property type="evidence" value="ECO:0007669"/>
    <property type="project" value="InterPro"/>
</dbReference>
<protein>
    <recommendedName>
        <fullName evidence="6">Elongation factor G2</fullName>
    </recommendedName>
</protein>
<dbReference type="PANTHER" id="PTHR43261:SF1">
    <property type="entry name" value="RIBOSOME-RELEASING FACTOR 2, MITOCHONDRIAL"/>
    <property type="match status" value="1"/>
</dbReference>
<name>A0A3R7QK99_PENVA</name>
<dbReference type="InterPro" id="IPR041095">
    <property type="entry name" value="EFG_II"/>
</dbReference>
<dbReference type="GO" id="GO:0005759">
    <property type="term" value="C:mitochondrial matrix"/>
    <property type="evidence" value="ECO:0007669"/>
    <property type="project" value="UniProtKB-ARBA"/>
</dbReference>
<dbReference type="FunFam" id="3.40.50.300:FF:000514">
    <property type="entry name" value="Ribosome-releasing factor 2, mitochondrial"/>
    <property type="match status" value="1"/>
</dbReference>
<dbReference type="Pfam" id="PF00679">
    <property type="entry name" value="EFG_C"/>
    <property type="match status" value="1"/>
</dbReference>
<evidence type="ECO:0000256" key="2">
    <source>
        <dbReference type="ARBA" id="ARBA00022917"/>
    </source>
</evidence>
<dbReference type="PROSITE" id="PS00301">
    <property type="entry name" value="G_TR_1"/>
    <property type="match status" value="1"/>
</dbReference>
<dbReference type="SUPFAM" id="SSF54980">
    <property type="entry name" value="EF-G C-terminal domain-like"/>
    <property type="match status" value="2"/>
</dbReference>
<dbReference type="GO" id="GO:0005525">
    <property type="term" value="F:GTP binding"/>
    <property type="evidence" value="ECO:0007669"/>
    <property type="project" value="UniProtKB-KW"/>
</dbReference>
<dbReference type="CDD" id="cd01886">
    <property type="entry name" value="EF-G"/>
    <property type="match status" value="1"/>
</dbReference>
<dbReference type="PROSITE" id="PS51722">
    <property type="entry name" value="G_TR_2"/>
    <property type="match status" value="1"/>
</dbReference>
<dbReference type="AlphaFoldDB" id="A0A3R7QK99"/>
<keyword evidence="2" id="KW-0648">Protein biosynthesis</keyword>
<dbReference type="InterPro" id="IPR014721">
    <property type="entry name" value="Ribsml_uS5_D2-typ_fold_subgr"/>
</dbReference>
<dbReference type="Gene3D" id="3.40.50.300">
    <property type="entry name" value="P-loop containing nucleotide triphosphate hydrolases"/>
    <property type="match status" value="1"/>
</dbReference>
<gene>
    <name evidence="9" type="ORF">C7M84_025268</name>
</gene>
<evidence type="ECO:0000256" key="4">
    <source>
        <dbReference type="ARBA" id="ARBA00023128"/>
    </source>
</evidence>
<dbReference type="InterPro" id="IPR009022">
    <property type="entry name" value="EFG_III"/>
</dbReference>
<dbReference type="InterPro" id="IPR027417">
    <property type="entry name" value="P-loop_NTPase"/>
</dbReference>
<dbReference type="InterPro" id="IPR020568">
    <property type="entry name" value="Ribosomal_Su5_D2-typ_SF"/>
</dbReference>
<dbReference type="Pfam" id="PF22042">
    <property type="entry name" value="EF-G_D2"/>
    <property type="match status" value="1"/>
</dbReference>
<dbReference type="FunFam" id="3.30.70.240:FF:000001">
    <property type="entry name" value="Elongation factor G"/>
    <property type="match status" value="1"/>
</dbReference>
<dbReference type="Pfam" id="PF14492">
    <property type="entry name" value="EFG_III"/>
    <property type="match status" value="1"/>
</dbReference>
<reference evidence="9 10" key="2">
    <citation type="submission" date="2019-01" db="EMBL/GenBank/DDBJ databases">
        <title>The decoding of complex shrimp genome reveals the adaptation for benthos swimmer, frequently molting mechanism and breeding impact on genome.</title>
        <authorList>
            <person name="Sun Y."/>
            <person name="Gao Y."/>
            <person name="Yu Y."/>
        </authorList>
    </citation>
    <scope>NUCLEOTIDE SEQUENCE [LARGE SCALE GENOMIC DNA]</scope>
    <source>
        <tissue evidence="9">Muscle</tissue>
    </source>
</reference>
<dbReference type="InterPro" id="IPR035647">
    <property type="entry name" value="EFG_III/V"/>
</dbReference>
<accession>A0A3R7QK99</accession>
<evidence type="ECO:0000313" key="10">
    <source>
        <dbReference type="Proteomes" id="UP000283509"/>
    </source>
</evidence>
<dbReference type="Gene3D" id="3.30.70.240">
    <property type="match status" value="1"/>
</dbReference>
<dbReference type="SUPFAM" id="SSF50447">
    <property type="entry name" value="Translation proteins"/>
    <property type="match status" value="1"/>
</dbReference>
<dbReference type="SMART" id="SM00889">
    <property type="entry name" value="EFG_IV"/>
    <property type="match status" value="1"/>
</dbReference>
<dbReference type="Gene3D" id="3.30.230.10">
    <property type="match status" value="1"/>
</dbReference>
<dbReference type="Pfam" id="PF03764">
    <property type="entry name" value="EFG_IV"/>
    <property type="match status" value="1"/>
</dbReference>